<dbReference type="InterPro" id="IPR023606">
    <property type="entry name" value="CoA-Trfase_III_dom_1_sf"/>
</dbReference>
<dbReference type="PANTHER" id="PTHR48228">
    <property type="entry name" value="SUCCINYL-COA--D-CITRAMALATE COA-TRANSFERASE"/>
    <property type="match status" value="1"/>
</dbReference>
<name>A0A099F7W8_9RHOB</name>
<dbReference type="OrthoDB" id="4909260at2"/>
<dbReference type="Proteomes" id="UP000029917">
    <property type="component" value="Unassembled WGS sequence"/>
</dbReference>
<dbReference type="SUPFAM" id="SSF89796">
    <property type="entry name" value="CoA-transferase family III (CaiB/BaiF)"/>
    <property type="match status" value="1"/>
</dbReference>
<dbReference type="STRING" id="690417.IC63_10420"/>
<evidence type="ECO:0000313" key="1">
    <source>
        <dbReference type="EMBL" id="KGJ06559.1"/>
    </source>
</evidence>
<reference evidence="1 2" key="1">
    <citation type="submission" date="2014-09" db="EMBL/GenBank/DDBJ databases">
        <authorList>
            <person name="McGinnis J.M."/>
            <person name="Wolfgang W.J."/>
        </authorList>
    </citation>
    <scope>NUCLEOTIDE SEQUENCE [LARGE SCALE GENOMIC DNA]</scope>
    <source>
        <strain evidence="1 2">HAMBI 3106</strain>
    </source>
</reference>
<comment type="caution">
    <text evidence="1">The sequence shown here is derived from an EMBL/GenBank/DDBJ whole genome shotgun (WGS) entry which is preliminary data.</text>
</comment>
<dbReference type="RefSeq" id="WP_036719798.1">
    <property type="nucleotide sequence ID" value="NZ_JRKS01000031.1"/>
</dbReference>
<evidence type="ECO:0008006" key="3">
    <source>
        <dbReference type="Google" id="ProtNLM"/>
    </source>
</evidence>
<dbReference type="GO" id="GO:0003824">
    <property type="term" value="F:catalytic activity"/>
    <property type="evidence" value="ECO:0007669"/>
    <property type="project" value="InterPro"/>
</dbReference>
<dbReference type="AlphaFoldDB" id="A0A099F7W8"/>
<keyword evidence="2" id="KW-1185">Reference proteome</keyword>
<sequence length="272" mass="28241">MNPDLPLSGLRGLCMAANVPGPAAAALLAAQGMEIVKIEPPAGDMTAGLMPGWYAEMNGGFAVETVDLRAEAGQARFRELLGGADLLISSHRPAALARLGITVEALAAVNPGLCWVEIVGDTDAPEVPGHDLTYQAAVGLVDPRAMPRTLLADLGGAEAAAGAAAALLLGRERRRPGRHARIGLRQVAERFAAPVRHGATVAGGLLSGAGRDYAIYPLRDGWVACAALEPHFSARLTEVAGDDAAGFFAALTMDQVRALAEESDLPLEPFWD</sequence>
<protein>
    <recommendedName>
        <fullName evidence="3">Carnitine dehydratase</fullName>
    </recommendedName>
</protein>
<dbReference type="Pfam" id="PF02515">
    <property type="entry name" value="CoA_transf_3"/>
    <property type="match status" value="1"/>
</dbReference>
<accession>A0A099F7W8</accession>
<evidence type="ECO:0000313" key="2">
    <source>
        <dbReference type="Proteomes" id="UP000029917"/>
    </source>
</evidence>
<proteinExistence type="predicted"/>
<organism evidence="1 2">
    <name type="scientific">Paracoccus sphaerophysae</name>
    <dbReference type="NCBI Taxonomy" id="690417"/>
    <lineage>
        <taxon>Bacteria</taxon>
        <taxon>Pseudomonadati</taxon>
        <taxon>Pseudomonadota</taxon>
        <taxon>Alphaproteobacteria</taxon>
        <taxon>Rhodobacterales</taxon>
        <taxon>Paracoccaceae</taxon>
        <taxon>Paracoccus</taxon>
    </lineage>
</organism>
<dbReference type="EMBL" id="JRKS01000031">
    <property type="protein sequence ID" value="KGJ06559.1"/>
    <property type="molecule type" value="Genomic_DNA"/>
</dbReference>
<dbReference type="InterPro" id="IPR003673">
    <property type="entry name" value="CoA-Trfase_fam_III"/>
</dbReference>
<reference evidence="1 2" key="2">
    <citation type="submission" date="2014-10" db="EMBL/GenBank/DDBJ databases">
        <title>Paracoccus sanguinis sp. nov., isolated from clinical specimens of New York State patients.</title>
        <authorList>
            <person name="Mingle L.A."/>
            <person name="Cole J.A."/>
            <person name="Lapierre P."/>
            <person name="Musser K.A."/>
        </authorList>
    </citation>
    <scope>NUCLEOTIDE SEQUENCE [LARGE SCALE GENOMIC DNA]</scope>
    <source>
        <strain evidence="1 2">HAMBI 3106</strain>
    </source>
</reference>
<gene>
    <name evidence="1" type="ORF">IC63_10420</name>
</gene>
<dbReference type="PANTHER" id="PTHR48228:SF5">
    <property type="entry name" value="ALPHA-METHYLACYL-COA RACEMASE"/>
    <property type="match status" value="1"/>
</dbReference>
<dbReference type="Gene3D" id="3.40.50.10540">
    <property type="entry name" value="Crotonobetainyl-coa:carnitine coa-transferase, domain 1"/>
    <property type="match status" value="1"/>
</dbReference>
<dbReference type="InterPro" id="IPR050509">
    <property type="entry name" value="CoA-transferase_III"/>
</dbReference>